<name>A0A1I2AD92_9FIRM</name>
<reference evidence="3 4" key="1">
    <citation type="submission" date="2016-10" db="EMBL/GenBank/DDBJ databases">
        <authorList>
            <person name="de Groot N.N."/>
        </authorList>
    </citation>
    <scope>NUCLEOTIDE SEQUENCE [LARGE SCALE GENOMIC DNA]</scope>
    <source>
        <strain evidence="3 4">DSM 9236</strain>
    </source>
</reference>
<dbReference type="InterPro" id="IPR052942">
    <property type="entry name" value="LPS_cholinephosphotransferase"/>
</dbReference>
<dbReference type="PANTHER" id="PTHR43404:SF2">
    <property type="entry name" value="LIPOPOLYSACCHARIDE CHOLINEPHOSPHOTRANSFERASE LICD"/>
    <property type="match status" value="1"/>
</dbReference>
<dbReference type="Pfam" id="PF04991">
    <property type="entry name" value="LicD"/>
    <property type="match status" value="1"/>
</dbReference>
<dbReference type="InterPro" id="IPR007074">
    <property type="entry name" value="LicD/FKTN/FKRP_NTP_transf"/>
</dbReference>
<gene>
    <name evidence="3" type="ORF">SAMN05216245_105109</name>
</gene>
<dbReference type="RefSeq" id="WP_093913288.1">
    <property type="nucleotide sequence ID" value="NZ_FONL01000005.1"/>
</dbReference>
<dbReference type="Proteomes" id="UP000198896">
    <property type="component" value="Unassembled WGS sequence"/>
</dbReference>
<organism evidence="3 4">
    <name type="scientific">Succiniclasticum ruminis DSM 9236</name>
    <dbReference type="NCBI Taxonomy" id="1123323"/>
    <lineage>
        <taxon>Bacteria</taxon>
        <taxon>Bacillati</taxon>
        <taxon>Bacillota</taxon>
        <taxon>Negativicutes</taxon>
        <taxon>Acidaminococcales</taxon>
        <taxon>Acidaminococcaceae</taxon>
        <taxon>Succiniclasticum</taxon>
    </lineage>
</organism>
<feature type="coiled-coil region" evidence="1">
    <location>
        <begin position="21"/>
        <end position="114"/>
    </location>
</feature>
<dbReference type="PANTHER" id="PTHR43404">
    <property type="entry name" value="LIPOPOLYSACCHARIDE CHOLINEPHOSPHOTRANSFERASE LICD"/>
    <property type="match status" value="1"/>
</dbReference>
<evidence type="ECO:0000256" key="1">
    <source>
        <dbReference type="SAM" id="Coils"/>
    </source>
</evidence>
<keyword evidence="1" id="KW-0175">Coiled coil</keyword>
<protein>
    <submittedName>
        <fullName evidence="3">Phosphorylcholine metabolism protein LicD</fullName>
    </submittedName>
</protein>
<evidence type="ECO:0000313" key="3">
    <source>
        <dbReference type="EMBL" id="SFE40800.1"/>
    </source>
</evidence>
<accession>A0A1I2AD92</accession>
<evidence type="ECO:0000259" key="2">
    <source>
        <dbReference type="Pfam" id="PF04991"/>
    </source>
</evidence>
<dbReference type="EMBL" id="FONL01000005">
    <property type="protein sequence ID" value="SFE40800.1"/>
    <property type="molecule type" value="Genomic_DNA"/>
</dbReference>
<dbReference type="AlphaFoldDB" id="A0A1I2AD92"/>
<evidence type="ECO:0000313" key="4">
    <source>
        <dbReference type="Proteomes" id="UP000198896"/>
    </source>
</evidence>
<dbReference type="GO" id="GO:0009100">
    <property type="term" value="P:glycoprotein metabolic process"/>
    <property type="evidence" value="ECO:0007669"/>
    <property type="project" value="UniProtKB-ARBA"/>
</dbReference>
<feature type="domain" description="LicD/FKTN/FKRP nucleotidyltransferase" evidence="2">
    <location>
        <begin position="151"/>
        <end position="342"/>
    </location>
</feature>
<dbReference type="STRING" id="1123323.SAMN05216245_105109"/>
<keyword evidence="4" id="KW-1185">Reference proteome</keyword>
<sequence length="381" mass="44421">MEQKYKNFLKKVLPYQAIQAGKNIRDEFNKAKEEKEKKKQEEMQIKAELQAAEKMEAEKNKTNEGYLEAEVQKLNEINIRLKELADLQDKLKTINELDARLKRLETSLAQIDGLLRINIEPAKLPKAGGQLRIQQLASLSILKKLTRFFAQHEVHYWLDFGTLLGAVRHKGFIPWDDDIDISVPRADYEKLKTIIPEFCHDGFSYSEGDIIRIFYKRTSAQVDIFPYDSGNSVALPAGNKYRDFNNKVQQLYKSVPFNIITFRQSIIPEGYKKKIHDIYKKELLENKPVPDKAFMFLAYHCFAFKRVAYEYNDIFPLREIDFEDGVFSCPHLTDKFLHKYWGDYMSLPKNCNTHHPGMLNAMADYNNVSEMLALINSEKSK</sequence>
<proteinExistence type="predicted"/>
<dbReference type="OrthoDB" id="9786100at2"/>